<feature type="transmembrane region" description="Helical" evidence="4">
    <location>
        <begin position="264"/>
        <end position="283"/>
    </location>
</feature>
<dbReference type="Proteomes" id="UP000259273">
    <property type="component" value="Unassembled WGS sequence"/>
</dbReference>
<dbReference type="PROSITE" id="PS50850">
    <property type="entry name" value="MFS"/>
    <property type="match status" value="1"/>
</dbReference>
<gene>
    <name evidence="6" type="ORF">DCP75_16910</name>
</gene>
<dbReference type="InterPro" id="IPR036259">
    <property type="entry name" value="MFS_trans_sf"/>
</dbReference>
<evidence type="ECO:0000256" key="4">
    <source>
        <dbReference type="SAM" id="Phobius"/>
    </source>
</evidence>
<accession>A0A3C1KT38</accession>
<evidence type="ECO:0000313" key="7">
    <source>
        <dbReference type="Proteomes" id="UP000259273"/>
    </source>
</evidence>
<feature type="domain" description="Major facilitator superfamily (MFS) profile" evidence="5">
    <location>
        <begin position="8"/>
        <end position="404"/>
    </location>
</feature>
<evidence type="ECO:0000256" key="1">
    <source>
        <dbReference type="ARBA" id="ARBA00022692"/>
    </source>
</evidence>
<dbReference type="SUPFAM" id="SSF103473">
    <property type="entry name" value="MFS general substrate transporter"/>
    <property type="match status" value="1"/>
</dbReference>
<dbReference type="EMBL" id="DMND01000226">
    <property type="protein sequence ID" value="HAN29366.1"/>
    <property type="molecule type" value="Genomic_DNA"/>
</dbReference>
<dbReference type="PANTHER" id="PTHR11360:SF284">
    <property type="entry name" value="EG:103B4.3 PROTEIN-RELATED"/>
    <property type="match status" value="1"/>
</dbReference>
<protein>
    <recommendedName>
        <fullName evidence="5">Major facilitator superfamily (MFS) profile domain-containing protein</fullName>
    </recommendedName>
</protein>
<feature type="transmembrane region" description="Helical" evidence="4">
    <location>
        <begin position="314"/>
        <end position="337"/>
    </location>
</feature>
<keyword evidence="2 4" id="KW-1133">Transmembrane helix</keyword>
<keyword evidence="1 4" id="KW-0812">Transmembrane</keyword>
<sequence>MIRAQHWPWLQLVVAFLIQATGTGALTYSYSVIAVPLAETFDASRMTLMLGLTCMTLGAGMVSPLAGVAIDRLSLRLIIIFAILMTAAGFVALSLTTAMWQVPAIYGLIFCFGYVLLGPLSASTLLARWFTRNRGLALGIAGAGTSFGGFLFPPLITWLTELLGWRLALQVFAGVIALIAVPVALLAVDRPASKGYSPPADGAAEHEAHSGERFNSTDAILRHRGFWLIAVSVGFMFAAYTATVGSLMPFILDTGATREQGAMLIANLALAAVPGTLLFGWCADRFDVRLALAAVMALMGIGLSLFWGEPDMPRLVAGSLIMGLGGGGMLPVWSSLLAQVYGVLNYGRVMGLMAPVLLPFNLLTPPLAGWVRDISGSYDLAFMGFVLLLLLAVAMIPLIERSGSTSRRASAAEG</sequence>
<dbReference type="AlphaFoldDB" id="A0A3C1KT38"/>
<comment type="caution">
    <text evidence="6">The sequence shown here is derived from an EMBL/GenBank/DDBJ whole genome shotgun (WGS) entry which is preliminary data.</text>
</comment>
<dbReference type="Pfam" id="PF07690">
    <property type="entry name" value="MFS_1"/>
    <property type="match status" value="1"/>
</dbReference>
<name>A0A3C1KT38_9GAMM</name>
<feature type="transmembrane region" description="Helical" evidence="4">
    <location>
        <begin position="7"/>
        <end position="28"/>
    </location>
</feature>
<keyword evidence="3 4" id="KW-0472">Membrane</keyword>
<feature type="transmembrane region" description="Helical" evidence="4">
    <location>
        <begin position="380"/>
        <end position="399"/>
    </location>
</feature>
<reference evidence="6 7" key="1">
    <citation type="journal article" date="2018" name="Nat. Biotechnol.">
        <title>A standardized bacterial taxonomy based on genome phylogeny substantially revises the tree of life.</title>
        <authorList>
            <person name="Parks D.H."/>
            <person name="Chuvochina M."/>
            <person name="Waite D.W."/>
            <person name="Rinke C."/>
            <person name="Skarshewski A."/>
            <person name="Chaumeil P.A."/>
            <person name="Hugenholtz P."/>
        </authorList>
    </citation>
    <scope>NUCLEOTIDE SEQUENCE [LARGE SCALE GENOMIC DNA]</scope>
    <source>
        <strain evidence="6">UBA9158</strain>
    </source>
</reference>
<evidence type="ECO:0000259" key="5">
    <source>
        <dbReference type="PROSITE" id="PS50850"/>
    </source>
</evidence>
<feature type="transmembrane region" description="Helical" evidence="4">
    <location>
        <begin position="77"/>
        <end position="98"/>
    </location>
</feature>
<feature type="transmembrane region" description="Helical" evidence="4">
    <location>
        <begin position="136"/>
        <end position="156"/>
    </location>
</feature>
<dbReference type="Gene3D" id="1.20.1250.20">
    <property type="entry name" value="MFS general substrate transporter like domains"/>
    <property type="match status" value="1"/>
</dbReference>
<feature type="transmembrane region" description="Helical" evidence="4">
    <location>
        <begin position="290"/>
        <end position="308"/>
    </location>
</feature>
<feature type="transmembrane region" description="Helical" evidence="4">
    <location>
        <begin position="349"/>
        <end position="368"/>
    </location>
</feature>
<dbReference type="InterPro" id="IPR011701">
    <property type="entry name" value="MFS"/>
</dbReference>
<organism evidence="6 7">
    <name type="scientific">Haliea salexigens</name>
    <dbReference type="NCBI Taxonomy" id="287487"/>
    <lineage>
        <taxon>Bacteria</taxon>
        <taxon>Pseudomonadati</taxon>
        <taxon>Pseudomonadota</taxon>
        <taxon>Gammaproteobacteria</taxon>
        <taxon>Cellvibrionales</taxon>
        <taxon>Halieaceae</taxon>
        <taxon>Haliea</taxon>
    </lineage>
</organism>
<evidence type="ECO:0000256" key="2">
    <source>
        <dbReference type="ARBA" id="ARBA00022989"/>
    </source>
</evidence>
<dbReference type="InterPro" id="IPR050327">
    <property type="entry name" value="Proton-linked_MCT"/>
</dbReference>
<feature type="transmembrane region" description="Helical" evidence="4">
    <location>
        <begin position="226"/>
        <end position="252"/>
    </location>
</feature>
<feature type="transmembrane region" description="Helical" evidence="4">
    <location>
        <begin position="48"/>
        <end position="70"/>
    </location>
</feature>
<evidence type="ECO:0000256" key="3">
    <source>
        <dbReference type="ARBA" id="ARBA00023136"/>
    </source>
</evidence>
<feature type="transmembrane region" description="Helical" evidence="4">
    <location>
        <begin position="168"/>
        <end position="188"/>
    </location>
</feature>
<feature type="transmembrane region" description="Helical" evidence="4">
    <location>
        <begin position="104"/>
        <end position="127"/>
    </location>
</feature>
<dbReference type="PANTHER" id="PTHR11360">
    <property type="entry name" value="MONOCARBOXYLATE TRANSPORTER"/>
    <property type="match status" value="1"/>
</dbReference>
<dbReference type="GO" id="GO:0022857">
    <property type="term" value="F:transmembrane transporter activity"/>
    <property type="evidence" value="ECO:0007669"/>
    <property type="project" value="InterPro"/>
</dbReference>
<dbReference type="InterPro" id="IPR020846">
    <property type="entry name" value="MFS_dom"/>
</dbReference>
<evidence type="ECO:0000313" key="6">
    <source>
        <dbReference type="EMBL" id="HAN29366.1"/>
    </source>
</evidence>
<proteinExistence type="predicted"/>